<evidence type="ECO:0000313" key="1">
    <source>
        <dbReference type="EnsemblMetazoa" id="OVOC12855.1"/>
    </source>
</evidence>
<dbReference type="Proteomes" id="UP000024404">
    <property type="component" value="Unassembled WGS sequence"/>
</dbReference>
<name>A0A8R1XRL5_ONCVO</name>
<reference evidence="2" key="1">
    <citation type="submission" date="2013-10" db="EMBL/GenBank/DDBJ databases">
        <title>Genome sequencing of Onchocerca volvulus.</title>
        <authorList>
            <person name="Cotton J."/>
            <person name="Tsai J."/>
            <person name="Stanley E."/>
            <person name="Tracey A."/>
            <person name="Holroyd N."/>
            <person name="Lustigman S."/>
            <person name="Berriman M."/>
        </authorList>
    </citation>
    <scope>NUCLEOTIDE SEQUENCE</scope>
</reference>
<dbReference type="AlphaFoldDB" id="A0A8R1XRL5"/>
<organism evidence="1 2">
    <name type="scientific">Onchocerca volvulus</name>
    <dbReference type="NCBI Taxonomy" id="6282"/>
    <lineage>
        <taxon>Eukaryota</taxon>
        <taxon>Metazoa</taxon>
        <taxon>Ecdysozoa</taxon>
        <taxon>Nematoda</taxon>
        <taxon>Chromadorea</taxon>
        <taxon>Rhabditida</taxon>
        <taxon>Spirurina</taxon>
        <taxon>Spiruromorpha</taxon>
        <taxon>Filarioidea</taxon>
        <taxon>Onchocercidae</taxon>
        <taxon>Onchocerca</taxon>
    </lineage>
</organism>
<dbReference type="EnsemblMetazoa" id="OVOC12855.1">
    <property type="protein sequence ID" value="OVOC12855.1"/>
    <property type="gene ID" value="WBGene00249664"/>
</dbReference>
<evidence type="ECO:0000313" key="2">
    <source>
        <dbReference type="Proteomes" id="UP000024404"/>
    </source>
</evidence>
<proteinExistence type="predicted"/>
<dbReference type="EMBL" id="CMVM020000809">
    <property type="status" value="NOT_ANNOTATED_CDS"/>
    <property type="molecule type" value="Genomic_DNA"/>
</dbReference>
<reference evidence="1" key="2">
    <citation type="submission" date="2022-06" db="UniProtKB">
        <authorList>
            <consortium name="EnsemblMetazoa"/>
        </authorList>
    </citation>
    <scope>IDENTIFICATION</scope>
</reference>
<accession>A0A8R1XRL5</accession>
<keyword evidence="2" id="KW-1185">Reference proteome</keyword>
<sequence>MKQKRIIIVMVKKIGDNFGSTSQIRNKDLRIRQERNHEISKSYSDQLMTNSKVKCFANTAGKTIEEAAKLEKTTSGIKLRKIIK</sequence>
<protein>
    <submittedName>
        <fullName evidence="1">Uncharacterized protein</fullName>
    </submittedName>
</protein>